<reference evidence="1" key="1">
    <citation type="journal article" date="2021" name="PeerJ">
        <title>Extensive microbial diversity within the chicken gut microbiome revealed by metagenomics and culture.</title>
        <authorList>
            <person name="Gilroy R."/>
            <person name="Ravi A."/>
            <person name="Getino M."/>
            <person name="Pursley I."/>
            <person name="Horton D.L."/>
            <person name="Alikhan N.F."/>
            <person name="Baker D."/>
            <person name="Gharbi K."/>
            <person name="Hall N."/>
            <person name="Watson M."/>
            <person name="Adriaenssens E.M."/>
            <person name="Foster-Nyarko E."/>
            <person name="Jarju S."/>
            <person name="Secka A."/>
            <person name="Antonio M."/>
            <person name="Oren A."/>
            <person name="Chaudhuri R.R."/>
            <person name="La Ragione R."/>
            <person name="Hildebrand F."/>
            <person name="Pallen M.J."/>
        </authorList>
    </citation>
    <scope>NUCLEOTIDE SEQUENCE</scope>
    <source>
        <strain evidence="1">ChiW19-954</strain>
    </source>
</reference>
<comment type="caution">
    <text evidence="1">The sequence shown here is derived from an EMBL/GenBank/DDBJ whole genome shotgun (WGS) entry which is preliminary data.</text>
</comment>
<sequence length="112" mass="11915">MENNNSGRIIGSAEKLEGMDTIWEFDADEAEEVNISYSLTVTSGKAKLVYVSPDGIVSTLAECIAGEESEKSASDSIEAKAGENRIRLVGAEGTSLEYEFTADAGEVEPFGD</sequence>
<dbReference type="AlphaFoldDB" id="A0A9D2SV51"/>
<dbReference type="EMBL" id="DWWO01000142">
    <property type="protein sequence ID" value="HJC35266.1"/>
    <property type="molecule type" value="Genomic_DNA"/>
</dbReference>
<gene>
    <name evidence="1" type="ORF">H9758_11875</name>
</gene>
<evidence type="ECO:0000313" key="1">
    <source>
        <dbReference type="EMBL" id="HJC35266.1"/>
    </source>
</evidence>
<evidence type="ECO:0000313" key="2">
    <source>
        <dbReference type="Proteomes" id="UP000823890"/>
    </source>
</evidence>
<proteinExistence type="predicted"/>
<dbReference type="Proteomes" id="UP000823890">
    <property type="component" value="Unassembled WGS sequence"/>
</dbReference>
<organism evidence="1 2">
    <name type="scientific">Candidatus Mediterraneibacter faecipullorum</name>
    <dbReference type="NCBI Taxonomy" id="2838670"/>
    <lineage>
        <taxon>Bacteria</taxon>
        <taxon>Bacillati</taxon>
        <taxon>Bacillota</taxon>
        <taxon>Clostridia</taxon>
        <taxon>Lachnospirales</taxon>
        <taxon>Lachnospiraceae</taxon>
        <taxon>Mediterraneibacter</taxon>
    </lineage>
</organism>
<protein>
    <submittedName>
        <fullName evidence="1">Uncharacterized protein</fullName>
    </submittedName>
</protein>
<name>A0A9D2SV51_9FIRM</name>
<accession>A0A9D2SV51</accession>
<reference evidence="1" key="2">
    <citation type="submission" date="2021-04" db="EMBL/GenBank/DDBJ databases">
        <authorList>
            <person name="Gilroy R."/>
        </authorList>
    </citation>
    <scope>NUCLEOTIDE SEQUENCE</scope>
    <source>
        <strain evidence="1">ChiW19-954</strain>
    </source>
</reference>